<reference evidence="1 2" key="1">
    <citation type="submission" date="2016-10" db="EMBL/GenBank/DDBJ databases">
        <authorList>
            <person name="de Groot N.N."/>
        </authorList>
    </citation>
    <scope>NUCLEOTIDE SEQUENCE [LARGE SCALE GENOMIC DNA]</scope>
    <source>
        <strain evidence="1 2">OK461</strain>
    </source>
</reference>
<name>A0A1I2SP32_9ACTN</name>
<evidence type="ECO:0000313" key="1">
    <source>
        <dbReference type="EMBL" id="SFG54353.1"/>
    </source>
</evidence>
<organism evidence="1 2">
    <name type="scientific">Streptomyces mirabilis</name>
    <dbReference type="NCBI Taxonomy" id="68239"/>
    <lineage>
        <taxon>Bacteria</taxon>
        <taxon>Bacillati</taxon>
        <taxon>Actinomycetota</taxon>
        <taxon>Actinomycetes</taxon>
        <taxon>Kitasatosporales</taxon>
        <taxon>Streptomycetaceae</taxon>
        <taxon>Streptomyces</taxon>
    </lineage>
</organism>
<gene>
    <name evidence="1" type="ORF">SAMN02787118_122112</name>
</gene>
<dbReference type="Proteomes" id="UP000181942">
    <property type="component" value="Unassembled WGS sequence"/>
</dbReference>
<dbReference type="AlphaFoldDB" id="A0A1I2SP32"/>
<protein>
    <submittedName>
        <fullName evidence="1">Uncharacterized protein</fullName>
    </submittedName>
</protein>
<dbReference type="EMBL" id="FONR01000022">
    <property type="protein sequence ID" value="SFG54353.1"/>
    <property type="molecule type" value="Genomic_DNA"/>
</dbReference>
<proteinExistence type="predicted"/>
<evidence type="ECO:0000313" key="2">
    <source>
        <dbReference type="Proteomes" id="UP000181942"/>
    </source>
</evidence>
<sequence>MVTGCRKPQKDGSTPAMLHEGIMYTQATLHEVFMYVTYSFAGPRRVALPLVPTAALATIGGHTCPDTAWHSQRKSQMYLLRTVDCSWR</sequence>
<accession>A0A1I2SP32</accession>